<proteinExistence type="predicted"/>
<feature type="chain" id="PRO_5030840240" evidence="1">
    <location>
        <begin position="21"/>
        <end position="210"/>
    </location>
</feature>
<dbReference type="AlphaFoldDB" id="A0A7S2A9I5"/>
<gene>
    <name evidence="2" type="ORF">OSIN01602_LOCUS21830</name>
</gene>
<evidence type="ECO:0000256" key="1">
    <source>
        <dbReference type="SAM" id="SignalP"/>
    </source>
</evidence>
<protein>
    <submittedName>
        <fullName evidence="2">Uncharacterized protein</fullName>
    </submittedName>
</protein>
<reference evidence="2" key="1">
    <citation type="submission" date="2021-01" db="EMBL/GenBank/DDBJ databases">
        <authorList>
            <person name="Corre E."/>
            <person name="Pelletier E."/>
            <person name="Niang G."/>
            <person name="Scheremetjew M."/>
            <person name="Finn R."/>
            <person name="Kale V."/>
            <person name="Holt S."/>
            <person name="Cochrane G."/>
            <person name="Meng A."/>
            <person name="Brown T."/>
            <person name="Cohen L."/>
        </authorList>
    </citation>
    <scope>NUCLEOTIDE SEQUENCE</scope>
    <source>
        <strain evidence="2">Grunow 1884</strain>
    </source>
</reference>
<sequence length="210" mass="23396">MRVVTIGVAAAFALLSCAEGFQSSVLSASRSESKVVAYGYVPNGFTKESWAKFQEKEKQKKSKANLGRLGPKGFQSRSMQAFQEAMERGETTHLLPVMNAKERVAKGELRPEDIPYMQRGGSWDNSDIKGAKKMRWGQKDKEYEGGGFKKEQSVSIFGYGEGLDWTGSKSRKGPEGVMAAAPKFEKNYKAPNINDLKKDDTPKKKWFGMF</sequence>
<evidence type="ECO:0000313" key="2">
    <source>
        <dbReference type="EMBL" id="CAD9361509.1"/>
    </source>
</evidence>
<feature type="signal peptide" evidence="1">
    <location>
        <begin position="1"/>
        <end position="20"/>
    </location>
</feature>
<dbReference type="PROSITE" id="PS51257">
    <property type="entry name" value="PROKAR_LIPOPROTEIN"/>
    <property type="match status" value="1"/>
</dbReference>
<name>A0A7S2A9I5_TRICV</name>
<organism evidence="2">
    <name type="scientific">Trieres chinensis</name>
    <name type="common">Marine centric diatom</name>
    <name type="synonym">Odontella sinensis</name>
    <dbReference type="NCBI Taxonomy" id="1514140"/>
    <lineage>
        <taxon>Eukaryota</taxon>
        <taxon>Sar</taxon>
        <taxon>Stramenopiles</taxon>
        <taxon>Ochrophyta</taxon>
        <taxon>Bacillariophyta</taxon>
        <taxon>Mediophyceae</taxon>
        <taxon>Biddulphiophycidae</taxon>
        <taxon>Eupodiscales</taxon>
        <taxon>Parodontellaceae</taxon>
        <taxon>Trieres</taxon>
    </lineage>
</organism>
<dbReference type="EMBL" id="HBGO01037743">
    <property type="protein sequence ID" value="CAD9361509.1"/>
    <property type="molecule type" value="Transcribed_RNA"/>
</dbReference>
<accession>A0A7S2A9I5</accession>
<keyword evidence="1" id="KW-0732">Signal</keyword>